<dbReference type="GO" id="GO:0005524">
    <property type="term" value="F:ATP binding"/>
    <property type="evidence" value="ECO:0007669"/>
    <property type="project" value="UniProtKB-UniRule"/>
</dbReference>
<dbReference type="GO" id="GO:0097175">
    <property type="term" value="P:1,6-anhydro-N-acetyl-beta-muramic acid catabolic process"/>
    <property type="evidence" value="ECO:0007669"/>
    <property type="project" value="UniProtKB-UniRule"/>
</dbReference>
<keyword evidence="1" id="KW-0067">ATP-binding</keyword>
<dbReference type="UniPathway" id="UPA00544"/>
<dbReference type="EC" id="2.7.1.170" evidence="1"/>
<keyword evidence="3" id="KW-1185">Reference proteome</keyword>
<dbReference type="GO" id="GO:0009254">
    <property type="term" value="P:peptidoglycan turnover"/>
    <property type="evidence" value="ECO:0007669"/>
    <property type="project" value="UniProtKB-UniRule"/>
</dbReference>
<dbReference type="InterPro" id="IPR005338">
    <property type="entry name" value="Anhydro_N_Ac-Mur_kinase"/>
</dbReference>
<sequence>MAADLYLGLMSGTSMDGLDMVVVAFEEHQIELLHHRQCPLPDELVERLNLLCQPQTLADELHHYALADRAFAEFCAAAVSQFLADLQLAHTDICAIGSHGQTVRHAPSAQPSYTLQLGDANTLAALTGIAVVADFRRKDIALGGQGAPLVPAFHQALFSSSEQPRAILNLGGIANVTWLPGPATGVMGFDTGPANTLLDGWFRRCHPEAPDSFDRHGAFAAQGEVQQELLEHCLADDYFAKPPPKSTGRDDFNLTWLATRAQLTGNQLSEFNPADVQATLIELTARSVAQAMTNWLPNLPETLFVCGGGAYNPLLMSALTAALPQCHWHSTAVLGVNPQHVEAMAFAWLARCYLKKQPGNLPAVTGASRPTVLGGLFLP</sequence>
<gene>
    <name evidence="1" type="primary">anmK</name>
    <name evidence="2" type="ORF">DET45_10695</name>
</gene>
<dbReference type="CDD" id="cd24050">
    <property type="entry name" value="ASKHA_NBD_ANMK"/>
    <property type="match status" value="1"/>
</dbReference>
<dbReference type="EMBL" id="QGTT01000006">
    <property type="protein sequence ID" value="PWW13381.1"/>
    <property type="molecule type" value="Genomic_DNA"/>
</dbReference>
<dbReference type="HAMAP" id="MF_01270">
    <property type="entry name" value="AnhMurNAc_kinase"/>
    <property type="match status" value="1"/>
</dbReference>
<dbReference type="PANTHER" id="PTHR30605:SF0">
    <property type="entry name" value="ANHYDRO-N-ACETYLMURAMIC ACID KINASE"/>
    <property type="match status" value="1"/>
</dbReference>
<keyword evidence="1 2" id="KW-0418">Kinase</keyword>
<keyword evidence="1" id="KW-0547">Nucleotide-binding</keyword>
<comment type="pathway">
    <text evidence="1">Amino-sugar metabolism; 1,6-anhydro-N-acetylmuramate degradation.</text>
</comment>
<evidence type="ECO:0000256" key="1">
    <source>
        <dbReference type="HAMAP-Rule" id="MF_01270"/>
    </source>
</evidence>
<dbReference type="SUPFAM" id="SSF53067">
    <property type="entry name" value="Actin-like ATPase domain"/>
    <property type="match status" value="1"/>
</dbReference>
<dbReference type="GO" id="GO:0006040">
    <property type="term" value="P:amino sugar metabolic process"/>
    <property type="evidence" value="ECO:0007669"/>
    <property type="project" value="InterPro"/>
</dbReference>
<dbReference type="OrthoDB" id="9763949at2"/>
<dbReference type="AlphaFoldDB" id="A0A317QA05"/>
<proteinExistence type="inferred from homology"/>
<dbReference type="Gene3D" id="3.30.420.40">
    <property type="match status" value="2"/>
</dbReference>
<reference evidence="2 3" key="1">
    <citation type="submission" date="2018-05" db="EMBL/GenBank/DDBJ databases">
        <title>Freshwater and sediment microbial communities from various areas in North America, analyzing microbe dynamics in response to fracking.</title>
        <authorList>
            <person name="Lamendella R."/>
        </authorList>
    </citation>
    <scope>NUCLEOTIDE SEQUENCE [LARGE SCALE GENOMIC DNA]</scope>
    <source>
        <strain evidence="2 3">125B1</strain>
    </source>
</reference>
<dbReference type="Pfam" id="PF03702">
    <property type="entry name" value="AnmK"/>
    <property type="match status" value="1"/>
</dbReference>
<comment type="caution">
    <text evidence="2">The sequence shown here is derived from an EMBL/GenBank/DDBJ whole genome shotgun (WGS) entry which is preliminary data.</text>
</comment>
<comment type="pathway">
    <text evidence="1">Cell wall biogenesis; peptidoglycan recycling.</text>
</comment>
<dbReference type="Proteomes" id="UP000246964">
    <property type="component" value="Unassembled WGS sequence"/>
</dbReference>
<keyword evidence="1" id="KW-0808">Transferase</keyword>
<dbReference type="NCBIfam" id="NF007139">
    <property type="entry name" value="PRK09585.1-3"/>
    <property type="match status" value="1"/>
</dbReference>
<keyword evidence="1" id="KW-0119">Carbohydrate metabolism</keyword>
<organism evidence="2 3">
    <name type="scientific">Pseudidiomarina maritima</name>
    <dbReference type="NCBI Taxonomy" id="519453"/>
    <lineage>
        <taxon>Bacteria</taxon>
        <taxon>Pseudomonadati</taxon>
        <taxon>Pseudomonadota</taxon>
        <taxon>Gammaproteobacteria</taxon>
        <taxon>Alteromonadales</taxon>
        <taxon>Idiomarinaceae</taxon>
        <taxon>Pseudidiomarina</taxon>
    </lineage>
</organism>
<feature type="binding site" evidence="1">
    <location>
        <begin position="12"/>
        <end position="19"/>
    </location>
    <ligand>
        <name>ATP</name>
        <dbReference type="ChEBI" id="CHEBI:30616"/>
    </ligand>
</feature>
<dbReference type="RefSeq" id="WP_110075877.1">
    <property type="nucleotide sequence ID" value="NZ_QGTT01000006.1"/>
</dbReference>
<evidence type="ECO:0000313" key="3">
    <source>
        <dbReference type="Proteomes" id="UP000246964"/>
    </source>
</evidence>
<comment type="function">
    <text evidence="1">Catalyzes the specific phosphorylation of 1,6-anhydro-N-acetylmuramic acid (anhMurNAc) with the simultaneous cleavage of the 1,6-anhydro ring, generating MurNAc-6-P. Is required for the utilization of anhMurNAc either imported from the medium or derived from its own cell wall murein, and thus plays a role in cell wall recycling.</text>
</comment>
<evidence type="ECO:0000313" key="2">
    <source>
        <dbReference type="EMBL" id="PWW13381.1"/>
    </source>
</evidence>
<dbReference type="GO" id="GO:0016773">
    <property type="term" value="F:phosphotransferase activity, alcohol group as acceptor"/>
    <property type="evidence" value="ECO:0007669"/>
    <property type="project" value="UniProtKB-UniRule"/>
</dbReference>
<comment type="catalytic activity">
    <reaction evidence="1">
        <text>1,6-anhydro-N-acetyl-beta-muramate + ATP + H2O = N-acetyl-D-muramate 6-phosphate + ADP + H(+)</text>
        <dbReference type="Rhea" id="RHEA:24952"/>
        <dbReference type="ChEBI" id="CHEBI:15377"/>
        <dbReference type="ChEBI" id="CHEBI:15378"/>
        <dbReference type="ChEBI" id="CHEBI:30616"/>
        <dbReference type="ChEBI" id="CHEBI:58690"/>
        <dbReference type="ChEBI" id="CHEBI:58722"/>
        <dbReference type="ChEBI" id="CHEBI:456216"/>
        <dbReference type="EC" id="2.7.1.170"/>
    </reaction>
</comment>
<dbReference type="PANTHER" id="PTHR30605">
    <property type="entry name" value="ANHYDRO-N-ACETYLMURAMIC ACID KINASE"/>
    <property type="match status" value="1"/>
</dbReference>
<comment type="similarity">
    <text evidence="1">Belongs to the anhydro-N-acetylmuramic acid kinase family.</text>
</comment>
<accession>A0A317QA05</accession>
<dbReference type="GO" id="GO:0016301">
    <property type="term" value="F:kinase activity"/>
    <property type="evidence" value="ECO:0007669"/>
    <property type="project" value="UniProtKB-KW"/>
</dbReference>
<protein>
    <recommendedName>
        <fullName evidence="1">Anhydro-N-acetylmuramic acid kinase</fullName>
        <ecNumber evidence="1">2.7.1.170</ecNumber>
    </recommendedName>
    <alternativeName>
        <fullName evidence="1">AnhMurNAc kinase</fullName>
    </alternativeName>
</protein>
<dbReference type="InterPro" id="IPR043129">
    <property type="entry name" value="ATPase_NBD"/>
</dbReference>
<name>A0A317QA05_9GAMM</name>
<dbReference type="UniPathway" id="UPA00343"/>